<dbReference type="Pfam" id="PF02944">
    <property type="entry name" value="BESS"/>
    <property type="match status" value="1"/>
</dbReference>
<evidence type="ECO:0008006" key="6">
    <source>
        <dbReference type="Google" id="ProtNLM"/>
    </source>
</evidence>
<dbReference type="Pfam" id="PF10545">
    <property type="entry name" value="MADF_DNA_bdg"/>
    <property type="match status" value="1"/>
</dbReference>
<sequence length="297" mass="34814">MVMPSSDKSLDVERLIELVRGMESLYNPRNSDYKDVQLTRNLWRYIGGVLGVDGETAKKKWWSKRDVYIKLRNLKAKRGPASEVKLRKWKWYPHLTFLEPFLKDIRTSTNLQQQHFCNITDKKLVTWDIRDVPDVQETQEIKDIQETEDNQETQDHCCEPLCFECEDGKDHLRASMPPMGSLSTFSTPLFGQSSTRTRLQSRTKLRTAVNNFQAFMKTRQIQQEQQQQERGRRRMDECHCDLDDPIDSFFHSMAQSVKRLPLDLQAEVKMKVCQVVADAEVQHYMMPLHVVKTEDGD</sequence>
<dbReference type="InterPro" id="IPR039353">
    <property type="entry name" value="TF_Adf1"/>
</dbReference>
<dbReference type="PANTHER" id="PTHR12243:SF67">
    <property type="entry name" value="COREPRESSOR OF PANGOLIN, ISOFORM A-RELATED"/>
    <property type="match status" value="1"/>
</dbReference>
<feature type="domain" description="MADF" evidence="2">
    <location>
        <begin position="14"/>
        <end position="103"/>
    </location>
</feature>
<dbReference type="Proteomes" id="UP000694388">
    <property type="component" value="Unplaced"/>
</dbReference>
<dbReference type="PANTHER" id="PTHR12243">
    <property type="entry name" value="MADF DOMAIN TRANSCRIPTION FACTOR"/>
    <property type="match status" value="1"/>
</dbReference>
<evidence type="ECO:0000313" key="5">
    <source>
        <dbReference type="Proteomes" id="UP000694388"/>
    </source>
</evidence>
<dbReference type="PROSITE" id="PS51029">
    <property type="entry name" value="MADF"/>
    <property type="match status" value="1"/>
</dbReference>
<reference evidence="4" key="2">
    <citation type="submission" date="2025-09" db="UniProtKB">
        <authorList>
            <consortium name="Ensembl"/>
        </authorList>
    </citation>
    <scope>IDENTIFICATION</scope>
</reference>
<accession>A0A8C4QCM3</accession>
<evidence type="ECO:0000259" key="3">
    <source>
        <dbReference type="PROSITE" id="PS51031"/>
    </source>
</evidence>
<keyword evidence="1" id="KW-0539">Nucleus</keyword>
<comment type="subcellular location">
    <subcellularLocation>
        <location evidence="1">Nucleus</location>
    </subcellularLocation>
</comment>
<dbReference type="GO" id="GO:0003677">
    <property type="term" value="F:DNA binding"/>
    <property type="evidence" value="ECO:0007669"/>
    <property type="project" value="InterPro"/>
</dbReference>
<evidence type="ECO:0000313" key="4">
    <source>
        <dbReference type="Ensembl" id="ENSEBUP00000012921.1"/>
    </source>
</evidence>
<feature type="domain" description="BESS" evidence="3">
    <location>
        <begin position="243"/>
        <end position="282"/>
    </location>
</feature>
<name>A0A8C4QCM3_EPTBU</name>
<keyword evidence="5" id="KW-1185">Reference proteome</keyword>
<dbReference type="Ensembl" id="ENSEBUT00000013497.1">
    <property type="protein sequence ID" value="ENSEBUP00000012921.1"/>
    <property type="gene ID" value="ENSEBUG00000008189.1"/>
</dbReference>
<protein>
    <recommendedName>
        <fullName evidence="6">MADF domain-containing protein</fullName>
    </recommendedName>
</protein>
<dbReference type="InterPro" id="IPR004210">
    <property type="entry name" value="BESS_motif"/>
</dbReference>
<dbReference type="GO" id="GO:0005634">
    <property type="term" value="C:nucleus"/>
    <property type="evidence" value="ECO:0007669"/>
    <property type="project" value="UniProtKB-SubCell"/>
</dbReference>
<dbReference type="AlphaFoldDB" id="A0A8C4QCM3"/>
<proteinExistence type="predicted"/>
<dbReference type="InterPro" id="IPR006578">
    <property type="entry name" value="MADF-dom"/>
</dbReference>
<evidence type="ECO:0000259" key="2">
    <source>
        <dbReference type="PROSITE" id="PS51029"/>
    </source>
</evidence>
<dbReference type="PROSITE" id="PS51031">
    <property type="entry name" value="BESS"/>
    <property type="match status" value="1"/>
</dbReference>
<dbReference type="SMART" id="SM00595">
    <property type="entry name" value="MADF"/>
    <property type="match status" value="1"/>
</dbReference>
<organism evidence="4 5">
    <name type="scientific">Eptatretus burgeri</name>
    <name type="common">Inshore hagfish</name>
    <dbReference type="NCBI Taxonomy" id="7764"/>
    <lineage>
        <taxon>Eukaryota</taxon>
        <taxon>Metazoa</taxon>
        <taxon>Chordata</taxon>
        <taxon>Craniata</taxon>
        <taxon>Vertebrata</taxon>
        <taxon>Cyclostomata</taxon>
        <taxon>Myxini</taxon>
        <taxon>Myxiniformes</taxon>
        <taxon>Myxinidae</taxon>
        <taxon>Eptatretinae</taxon>
        <taxon>Eptatretus</taxon>
    </lineage>
</organism>
<evidence type="ECO:0000256" key="1">
    <source>
        <dbReference type="PROSITE-ProRule" id="PRU00371"/>
    </source>
</evidence>
<dbReference type="OMA" id="NIMENTH"/>
<reference evidence="4" key="1">
    <citation type="submission" date="2025-08" db="UniProtKB">
        <authorList>
            <consortium name="Ensembl"/>
        </authorList>
    </citation>
    <scope>IDENTIFICATION</scope>
</reference>